<accession>A0A223M9H8</accession>
<organism evidence="1 2">
    <name type="scientific">Mesomycoplasma hyopneumoniae</name>
    <name type="common">Mycoplasma hyopneumoniae</name>
    <dbReference type="NCBI Taxonomy" id="2099"/>
    <lineage>
        <taxon>Bacteria</taxon>
        <taxon>Bacillati</taxon>
        <taxon>Mycoplasmatota</taxon>
        <taxon>Mycoplasmoidales</taxon>
        <taxon>Metamycoplasmataceae</taxon>
        <taxon>Mesomycoplasma</taxon>
    </lineage>
</organism>
<evidence type="ECO:0000313" key="2">
    <source>
        <dbReference type="Proteomes" id="UP000215452"/>
    </source>
</evidence>
<dbReference type="RefSeq" id="WP_233688593.1">
    <property type="nucleotide sequence ID" value="NZ_CP079799.1"/>
</dbReference>
<dbReference type="Proteomes" id="UP000215452">
    <property type="component" value="Chromosome"/>
</dbReference>
<dbReference type="AlphaFoldDB" id="A0A223M9H8"/>
<sequence>MNLDYKNMNLIKNGYTELIKVIQGSTALKFYGLLEREPNDLDLIFFHKNIKNLKFLNKELKNELKNETNLEINFDINIFKKIKHTNSKINIEIILGKFLTPRCYKRYSRNLLIVKPEYLVMVKIFQLSVLLSDKFFVNEKFNIEKIIATIMDIKKLFKIKWLFNKTKKFMSKNLINILANCFIFDFFLKDKSELIWSSHNFYQFELLNSIEGNKILSTKIKSLLVLNKYYKNLFENLIIVNNYILENKNKIFWKINSLNKNEKIISSNEIYLADINYFFENFKNINKQNIVFISKISTNWNTETVEINKNFKFINFFKLISLKYKINNQLGNKEISVYSNKNNEFLLNTLYKLVLILAFI</sequence>
<proteinExistence type="predicted"/>
<dbReference type="EMBL" id="CP022714">
    <property type="protein sequence ID" value="ASU14096.1"/>
    <property type="molecule type" value="Genomic_DNA"/>
</dbReference>
<reference evidence="1 2" key="1">
    <citation type="submission" date="2017-08" db="EMBL/GenBank/DDBJ databases">
        <title>The complete genome sequence of a Mycoplasma hyopneumoniae isolate in Korea.</title>
        <authorList>
            <person name="Han J."/>
            <person name="Lee N."/>
        </authorList>
    </citation>
    <scope>NUCLEOTIDE SEQUENCE [LARGE SCALE GENOMIC DNA]</scope>
    <source>
        <strain evidence="1 2">KM014</strain>
    </source>
</reference>
<name>A0A223M9H8_MESHO</name>
<evidence type="ECO:0000313" key="1">
    <source>
        <dbReference type="EMBL" id="ASU14096.1"/>
    </source>
</evidence>
<gene>
    <name evidence="1" type="ORF">CIB43_00185</name>
</gene>
<protein>
    <submittedName>
        <fullName evidence="1">Uncharacterized protein</fullName>
    </submittedName>
</protein>